<dbReference type="InterPro" id="IPR056594">
    <property type="entry name" value="AT5G49610-like_b-prop"/>
</dbReference>
<feature type="domain" description="F-box protein AT5G49610-like beta-propeller" evidence="1">
    <location>
        <begin position="51"/>
        <end position="262"/>
    </location>
</feature>
<sequence>MLGFLHNERVVNEAFSARFVRTSASCPPLDTQRRWLALDARGGRVLHHRADEHAGRVLFDRDDAASVGIRLAVWDPLSAAGGGHLELPVPVLPRRPHCWNAALLCCDQNGLQDHAGGTFRVVLVGTDHEGTFACVYTSLGPAAWSEPIYTAQHPDPGGAGGGYADPMRGAVVRNAFYFLFQGRTSILKYDLATGDMSVIRLPPASHSGRSILCTVLTTTEDGGLGFARVEGDKLCLWSMEARPNGGALAMEWTQGRVIDLRSLLPVINLLGFADGLGMILVWTIN</sequence>
<dbReference type="PANTHER" id="PTHR32133">
    <property type="entry name" value="OS07G0120400 PROTEIN"/>
    <property type="match status" value="1"/>
</dbReference>
<dbReference type="Pfam" id="PF23635">
    <property type="entry name" value="Beta-prop_AT5G49610-like"/>
    <property type="match status" value="1"/>
</dbReference>
<keyword evidence="3" id="KW-1185">Reference proteome</keyword>
<evidence type="ECO:0000259" key="1">
    <source>
        <dbReference type="Pfam" id="PF23635"/>
    </source>
</evidence>
<comment type="caution">
    <text evidence="2">The sequence shown here is derived from an EMBL/GenBank/DDBJ whole genome shotgun (WGS) entry which is preliminary data.</text>
</comment>
<reference evidence="2" key="1">
    <citation type="submission" date="2020-10" db="EMBL/GenBank/DDBJ databases">
        <authorList>
            <person name="Han B."/>
            <person name="Lu T."/>
            <person name="Zhao Q."/>
            <person name="Huang X."/>
            <person name="Zhao Y."/>
        </authorList>
    </citation>
    <scope>NUCLEOTIDE SEQUENCE</scope>
</reference>
<dbReference type="EMBL" id="CAJGYO010000013">
    <property type="protein sequence ID" value="CAD6265076.1"/>
    <property type="molecule type" value="Genomic_DNA"/>
</dbReference>
<dbReference type="Proteomes" id="UP000604825">
    <property type="component" value="Unassembled WGS sequence"/>
</dbReference>
<dbReference type="AlphaFoldDB" id="A0A811R4V5"/>
<gene>
    <name evidence="2" type="ORF">NCGR_LOCUS48381</name>
</gene>
<dbReference type="OrthoDB" id="652738at2759"/>
<proteinExistence type="predicted"/>
<protein>
    <recommendedName>
        <fullName evidence="1">F-box protein AT5G49610-like beta-propeller domain-containing protein</fullName>
    </recommendedName>
</protein>
<organism evidence="2 3">
    <name type="scientific">Miscanthus lutarioriparius</name>
    <dbReference type="NCBI Taxonomy" id="422564"/>
    <lineage>
        <taxon>Eukaryota</taxon>
        <taxon>Viridiplantae</taxon>
        <taxon>Streptophyta</taxon>
        <taxon>Embryophyta</taxon>
        <taxon>Tracheophyta</taxon>
        <taxon>Spermatophyta</taxon>
        <taxon>Magnoliopsida</taxon>
        <taxon>Liliopsida</taxon>
        <taxon>Poales</taxon>
        <taxon>Poaceae</taxon>
        <taxon>PACMAD clade</taxon>
        <taxon>Panicoideae</taxon>
        <taxon>Andropogonodae</taxon>
        <taxon>Andropogoneae</taxon>
        <taxon>Saccharinae</taxon>
        <taxon>Miscanthus</taxon>
    </lineage>
</organism>
<accession>A0A811R4V5</accession>
<name>A0A811R4V5_9POAL</name>
<evidence type="ECO:0000313" key="2">
    <source>
        <dbReference type="EMBL" id="CAD6265076.1"/>
    </source>
</evidence>
<dbReference type="PANTHER" id="PTHR32133:SF358">
    <property type="entry name" value="F-BOX DOMAIN-CONTAINING PROTEIN"/>
    <property type="match status" value="1"/>
</dbReference>
<evidence type="ECO:0000313" key="3">
    <source>
        <dbReference type="Proteomes" id="UP000604825"/>
    </source>
</evidence>